<keyword evidence="7" id="KW-0862">Zinc</keyword>
<dbReference type="PANTHER" id="PTHR14196">
    <property type="entry name" value="ODD-SKIPPED - RELATED"/>
    <property type="match status" value="1"/>
</dbReference>
<dbReference type="FunFam" id="3.30.160.60:FF:000012">
    <property type="entry name" value="RB-associated KRAB zinc finger protein-like"/>
    <property type="match status" value="1"/>
</dbReference>
<evidence type="ECO:0000313" key="16">
    <source>
        <dbReference type="Ensembl" id="ENSLLEP00000012465.1"/>
    </source>
</evidence>
<evidence type="ECO:0000256" key="14">
    <source>
        <dbReference type="SAM" id="Phobius"/>
    </source>
</evidence>
<feature type="domain" description="C2H2-type" evidence="15">
    <location>
        <begin position="347"/>
        <end position="374"/>
    </location>
</feature>
<evidence type="ECO:0000256" key="13">
    <source>
        <dbReference type="SAM" id="MobiDB-lite"/>
    </source>
</evidence>
<accession>A0A8C5MC90</accession>
<proteinExistence type="inferred from homology"/>
<dbReference type="GO" id="GO:0000977">
    <property type="term" value="F:RNA polymerase II transcription regulatory region sequence-specific DNA binding"/>
    <property type="evidence" value="ECO:0007669"/>
    <property type="project" value="TreeGrafter"/>
</dbReference>
<dbReference type="PROSITE" id="PS50157">
    <property type="entry name" value="ZINC_FINGER_C2H2_2"/>
    <property type="match status" value="6"/>
</dbReference>
<keyword evidence="17" id="KW-1185">Reference proteome</keyword>
<keyword evidence="11" id="KW-0539">Nucleus</keyword>
<feature type="domain" description="C2H2-type" evidence="15">
    <location>
        <begin position="263"/>
        <end position="290"/>
    </location>
</feature>
<dbReference type="InterPro" id="IPR050717">
    <property type="entry name" value="C2H2-ZF_Transcription_Reg"/>
</dbReference>
<dbReference type="OrthoDB" id="9034485at2759"/>
<evidence type="ECO:0000256" key="3">
    <source>
        <dbReference type="ARBA" id="ARBA00006991"/>
    </source>
</evidence>
<organism evidence="16 17">
    <name type="scientific">Leptobrachium leishanense</name>
    <name type="common">Leishan spiny toad</name>
    <dbReference type="NCBI Taxonomy" id="445787"/>
    <lineage>
        <taxon>Eukaryota</taxon>
        <taxon>Metazoa</taxon>
        <taxon>Chordata</taxon>
        <taxon>Craniata</taxon>
        <taxon>Vertebrata</taxon>
        <taxon>Euteleostomi</taxon>
        <taxon>Amphibia</taxon>
        <taxon>Batrachia</taxon>
        <taxon>Anura</taxon>
        <taxon>Pelobatoidea</taxon>
        <taxon>Megophryidae</taxon>
        <taxon>Leptobrachium</taxon>
    </lineage>
</organism>
<evidence type="ECO:0000256" key="7">
    <source>
        <dbReference type="ARBA" id="ARBA00022833"/>
    </source>
</evidence>
<evidence type="ECO:0000256" key="10">
    <source>
        <dbReference type="ARBA" id="ARBA00023163"/>
    </source>
</evidence>
<keyword evidence="5" id="KW-0677">Repeat</keyword>
<dbReference type="FunFam" id="3.30.160.60:FF:003095">
    <property type="match status" value="1"/>
</dbReference>
<comment type="function">
    <text evidence="1">May be involved in transcriptional regulation.</text>
</comment>
<keyword evidence="14" id="KW-0812">Transmembrane</keyword>
<evidence type="ECO:0000256" key="9">
    <source>
        <dbReference type="ARBA" id="ARBA00023125"/>
    </source>
</evidence>
<protein>
    <recommendedName>
        <fullName evidence="15">C2H2-type domain-containing protein</fullName>
    </recommendedName>
</protein>
<evidence type="ECO:0000313" key="17">
    <source>
        <dbReference type="Proteomes" id="UP000694569"/>
    </source>
</evidence>
<dbReference type="PANTHER" id="PTHR14196:SF12">
    <property type="entry name" value="ZINC FINGER PROTEIN 208-LIKE"/>
    <property type="match status" value="1"/>
</dbReference>
<evidence type="ECO:0000256" key="4">
    <source>
        <dbReference type="ARBA" id="ARBA00022723"/>
    </source>
</evidence>
<keyword evidence="6 12" id="KW-0863">Zinc-finger</keyword>
<keyword evidence="10" id="KW-0804">Transcription</keyword>
<dbReference type="Ensembl" id="ENSLLET00000012952.1">
    <property type="protein sequence ID" value="ENSLLEP00000012465.1"/>
    <property type="gene ID" value="ENSLLEG00000007906.1"/>
</dbReference>
<evidence type="ECO:0000256" key="6">
    <source>
        <dbReference type="ARBA" id="ARBA00022771"/>
    </source>
</evidence>
<reference evidence="16" key="2">
    <citation type="submission" date="2025-09" db="UniProtKB">
        <authorList>
            <consortium name="Ensembl"/>
        </authorList>
    </citation>
    <scope>IDENTIFICATION</scope>
</reference>
<comment type="similarity">
    <text evidence="3">Belongs to the krueppel C2H2-type zinc-finger protein family.</text>
</comment>
<evidence type="ECO:0000256" key="2">
    <source>
        <dbReference type="ARBA" id="ARBA00004123"/>
    </source>
</evidence>
<comment type="subcellular location">
    <subcellularLocation>
        <location evidence="2">Nucleus</location>
    </subcellularLocation>
</comment>
<dbReference type="PROSITE" id="PS00028">
    <property type="entry name" value="ZINC_FINGER_C2H2_1"/>
    <property type="match status" value="4"/>
</dbReference>
<dbReference type="FunFam" id="3.30.160.60:FF:002343">
    <property type="entry name" value="Zinc finger protein 33A"/>
    <property type="match status" value="2"/>
</dbReference>
<dbReference type="SMART" id="SM00355">
    <property type="entry name" value="ZnF_C2H2"/>
    <property type="match status" value="6"/>
</dbReference>
<keyword evidence="14" id="KW-1133">Transmembrane helix</keyword>
<name>A0A8C5MC90_9ANUR</name>
<feature type="domain" description="C2H2-type" evidence="15">
    <location>
        <begin position="235"/>
        <end position="262"/>
    </location>
</feature>
<evidence type="ECO:0000256" key="1">
    <source>
        <dbReference type="ARBA" id="ARBA00003767"/>
    </source>
</evidence>
<dbReference type="Proteomes" id="UP000694569">
    <property type="component" value="Unplaced"/>
</dbReference>
<keyword evidence="9" id="KW-0238">DNA-binding</keyword>
<dbReference type="Pfam" id="PF00096">
    <property type="entry name" value="zf-C2H2"/>
    <property type="match status" value="4"/>
</dbReference>
<feature type="transmembrane region" description="Helical" evidence="14">
    <location>
        <begin position="6"/>
        <end position="25"/>
    </location>
</feature>
<feature type="domain" description="C2H2-type" evidence="15">
    <location>
        <begin position="291"/>
        <end position="318"/>
    </location>
</feature>
<dbReference type="GO" id="GO:0008270">
    <property type="term" value="F:zinc ion binding"/>
    <property type="evidence" value="ECO:0007669"/>
    <property type="project" value="UniProtKB-KW"/>
</dbReference>
<feature type="domain" description="C2H2-type" evidence="15">
    <location>
        <begin position="207"/>
        <end position="234"/>
    </location>
</feature>
<evidence type="ECO:0000259" key="15">
    <source>
        <dbReference type="PROSITE" id="PS50157"/>
    </source>
</evidence>
<dbReference type="Gene3D" id="3.30.160.60">
    <property type="entry name" value="Classic Zinc Finger"/>
    <property type="match status" value="6"/>
</dbReference>
<sequence>MYMIVSYTGLSIIYLFFFLVFLQIIRRPKHHLCFLHKDSPHLLQTKKNVKFSGSEMRAQTDYIATVIKEESTCCENRRVPYADIYPCTQHTQTEYPSAHIKEESASREDGNLTHCFIPTQHPPSTYVKEESSSSGDDFPELDTAEGQGKTDHTLTREEELGSAKSFVSQSRAYPAELSYLFPGYGKFPLRNSQTVNDYAARTAEKTFSCSEDGKCFDQQLHLDAHQSAHSGKTSYCCTECGKSFWWKHVLERHQRIHTGEKPYNCNECGKCFSQKHILVRHQRIHTGEKPFSCSECGKCFRQKSILVRHQRVHMGDRPYSCSDCWKTFPTNASLIQHQMGHIQGKLHPCPDCGKSVGTKTDLERHRRIHTGEKTPKAFIKWRRHNDL</sequence>
<dbReference type="GeneTree" id="ENSGT01150000286958"/>
<dbReference type="InterPro" id="IPR036236">
    <property type="entry name" value="Znf_C2H2_sf"/>
</dbReference>
<keyword evidence="8" id="KW-0805">Transcription regulation</keyword>
<reference evidence="16" key="1">
    <citation type="submission" date="2025-08" db="UniProtKB">
        <authorList>
            <consortium name="Ensembl"/>
        </authorList>
    </citation>
    <scope>IDENTIFICATION</scope>
</reference>
<evidence type="ECO:0000256" key="12">
    <source>
        <dbReference type="PROSITE-ProRule" id="PRU00042"/>
    </source>
</evidence>
<dbReference type="FunFam" id="3.30.160.60:FF:000759">
    <property type="entry name" value="zinc finger protein 16"/>
    <property type="match status" value="1"/>
</dbReference>
<feature type="domain" description="C2H2-type" evidence="15">
    <location>
        <begin position="319"/>
        <end position="346"/>
    </location>
</feature>
<keyword evidence="14" id="KW-0472">Membrane</keyword>
<dbReference type="AlphaFoldDB" id="A0A8C5MC90"/>
<dbReference type="SUPFAM" id="SSF57667">
    <property type="entry name" value="beta-beta-alpha zinc fingers"/>
    <property type="match status" value="3"/>
</dbReference>
<keyword evidence="4" id="KW-0479">Metal-binding</keyword>
<dbReference type="GO" id="GO:0000981">
    <property type="term" value="F:DNA-binding transcription factor activity, RNA polymerase II-specific"/>
    <property type="evidence" value="ECO:0007669"/>
    <property type="project" value="TreeGrafter"/>
</dbReference>
<evidence type="ECO:0000256" key="11">
    <source>
        <dbReference type="ARBA" id="ARBA00023242"/>
    </source>
</evidence>
<dbReference type="GO" id="GO:0005634">
    <property type="term" value="C:nucleus"/>
    <property type="evidence" value="ECO:0007669"/>
    <property type="project" value="UniProtKB-SubCell"/>
</dbReference>
<evidence type="ECO:0000256" key="5">
    <source>
        <dbReference type="ARBA" id="ARBA00022737"/>
    </source>
</evidence>
<dbReference type="InterPro" id="IPR013087">
    <property type="entry name" value="Znf_C2H2_type"/>
</dbReference>
<evidence type="ECO:0000256" key="8">
    <source>
        <dbReference type="ARBA" id="ARBA00023015"/>
    </source>
</evidence>
<feature type="region of interest" description="Disordered" evidence="13">
    <location>
        <begin position="112"/>
        <end position="155"/>
    </location>
</feature>